<keyword evidence="8" id="KW-1185">Reference proteome</keyword>
<dbReference type="InterPro" id="IPR044861">
    <property type="entry name" value="IPNS-like_FE2OG_OXY"/>
</dbReference>
<dbReference type="GO" id="GO:0046872">
    <property type="term" value="F:metal ion binding"/>
    <property type="evidence" value="ECO:0007669"/>
    <property type="project" value="UniProtKB-KW"/>
</dbReference>
<dbReference type="PROSITE" id="PS51471">
    <property type="entry name" value="FE2OG_OXY"/>
    <property type="match status" value="1"/>
</dbReference>
<dbReference type="InterPro" id="IPR005123">
    <property type="entry name" value="Oxoglu/Fe-dep_dioxygenase_dom"/>
</dbReference>
<dbReference type="RefSeq" id="XP_024342617.1">
    <property type="nucleotide sequence ID" value="XM_024484030.1"/>
</dbReference>
<feature type="domain" description="Fe2OG dioxygenase" evidence="6">
    <location>
        <begin position="179"/>
        <end position="282"/>
    </location>
</feature>
<dbReference type="InterPro" id="IPR027443">
    <property type="entry name" value="IPNS-like_sf"/>
</dbReference>
<evidence type="ECO:0000313" key="8">
    <source>
        <dbReference type="Proteomes" id="UP000194127"/>
    </source>
</evidence>
<gene>
    <name evidence="7" type="ORF">POSPLADRAFT_1131111</name>
</gene>
<evidence type="ECO:0000256" key="4">
    <source>
        <dbReference type="ARBA" id="ARBA00023004"/>
    </source>
</evidence>
<dbReference type="Pfam" id="PF14226">
    <property type="entry name" value="DIOX_N"/>
    <property type="match status" value="1"/>
</dbReference>
<evidence type="ECO:0000256" key="3">
    <source>
        <dbReference type="ARBA" id="ARBA00023002"/>
    </source>
</evidence>
<evidence type="ECO:0000259" key="6">
    <source>
        <dbReference type="PROSITE" id="PS51471"/>
    </source>
</evidence>
<reference evidence="7 8" key="1">
    <citation type="submission" date="2017-04" db="EMBL/GenBank/DDBJ databases">
        <title>Genome Sequence of the Model Brown-Rot Fungus Postia placenta SB12.</title>
        <authorList>
            <consortium name="DOE Joint Genome Institute"/>
            <person name="Gaskell J."/>
            <person name="Kersten P."/>
            <person name="Larrondo L.F."/>
            <person name="Canessa P."/>
            <person name="Martinez D."/>
            <person name="Hibbett D."/>
            <person name="Schmoll M."/>
            <person name="Kubicek C.P."/>
            <person name="Martinez A.T."/>
            <person name="Yadav J."/>
            <person name="Master E."/>
            <person name="Magnuson J.K."/>
            <person name="James T."/>
            <person name="Yaver D."/>
            <person name="Berka R."/>
            <person name="Labutti K."/>
            <person name="Lipzen A."/>
            <person name="Aerts A."/>
            <person name="Barry K."/>
            <person name="Henrissat B."/>
            <person name="Blanchette R."/>
            <person name="Grigoriev I."/>
            <person name="Cullen D."/>
        </authorList>
    </citation>
    <scope>NUCLEOTIDE SEQUENCE [LARGE SCALE GENOMIC DNA]</scope>
    <source>
        <strain evidence="7 8">MAD-698-R-SB12</strain>
    </source>
</reference>
<evidence type="ECO:0000256" key="1">
    <source>
        <dbReference type="ARBA" id="ARBA00008056"/>
    </source>
</evidence>
<dbReference type="InterPro" id="IPR026992">
    <property type="entry name" value="DIOX_N"/>
</dbReference>
<proteinExistence type="inferred from homology"/>
<keyword evidence="3 5" id="KW-0560">Oxidoreductase</keyword>
<dbReference type="AlphaFoldDB" id="A0A1X6NBQ9"/>
<dbReference type="STRING" id="670580.A0A1X6NBQ9"/>
<dbReference type="Proteomes" id="UP000194127">
    <property type="component" value="Unassembled WGS sequence"/>
</dbReference>
<sequence length="364" mass="40911">MAANFSSVPVLDYSLVSDPERRPDFISQLRHALINVGFLYLSHPPVAREDIDAIIGYAPRLFDLPQEAKDKINMRNSEHFFGYTRLGAEITKGQTDQREQYDFATPYEKRWKPGDPEYIRLWGPAQWPDEELLPGFKDTMHRYLAQVEKLSYEFIGLLAEALELPQDALKQFYEKDGPTQHRAKVVKYPPQDNLSSNQGVGPHFDGGFLTFLLQASPHPGLQVQNLAGEWIDAPPIPGTFVVNIGKALETVTQGLACATSHRVLSPPPGSTPRYSVPFFQNIAQRVSIKDFTLQFNPEILKLKEQRGATGSVESVNYTEYNQLPSGLVGLIGRVKSHPDVAERHYPDLFKQFFPQGLPAQGSAY</sequence>
<keyword evidence="2 5" id="KW-0479">Metal-binding</keyword>
<keyword evidence="4 5" id="KW-0408">Iron</keyword>
<dbReference type="EMBL" id="KZ110592">
    <property type="protein sequence ID" value="OSX65823.1"/>
    <property type="molecule type" value="Genomic_DNA"/>
</dbReference>
<dbReference type="Pfam" id="PF03171">
    <property type="entry name" value="2OG-FeII_Oxy"/>
    <property type="match status" value="1"/>
</dbReference>
<evidence type="ECO:0000256" key="5">
    <source>
        <dbReference type="RuleBase" id="RU003682"/>
    </source>
</evidence>
<name>A0A1X6NBQ9_9APHY</name>
<dbReference type="GeneID" id="36328979"/>
<accession>A0A1X6NBQ9</accession>
<dbReference type="GO" id="GO:0016491">
    <property type="term" value="F:oxidoreductase activity"/>
    <property type="evidence" value="ECO:0007669"/>
    <property type="project" value="UniProtKB-KW"/>
</dbReference>
<dbReference type="PANTHER" id="PTHR10209:SF812">
    <property type="entry name" value="2OG-FE(II) OXYGENASE FAMILY, PUTATIVE (AFU_ORTHOLOGUE AFUA_3G14880)-RELATED"/>
    <property type="match status" value="1"/>
</dbReference>
<dbReference type="OrthoDB" id="288590at2759"/>
<protein>
    <recommendedName>
        <fullName evidence="6">Fe2OG dioxygenase domain-containing protein</fullName>
    </recommendedName>
</protein>
<evidence type="ECO:0000313" key="7">
    <source>
        <dbReference type="EMBL" id="OSX65823.1"/>
    </source>
</evidence>
<dbReference type="Gene3D" id="2.60.120.330">
    <property type="entry name" value="B-lactam Antibiotic, Isopenicillin N Synthase, Chain"/>
    <property type="match status" value="1"/>
</dbReference>
<dbReference type="PANTHER" id="PTHR10209">
    <property type="entry name" value="OXIDOREDUCTASE, 2OG-FE II OXYGENASE FAMILY PROTEIN"/>
    <property type="match status" value="1"/>
</dbReference>
<comment type="similarity">
    <text evidence="1 5">Belongs to the iron/ascorbate-dependent oxidoreductase family.</text>
</comment>
<organism evidence="7 8">
    <name type="scientific">Postia placenta MAD-698-R-SB12</name>
    <dbReference type="NCBI Taxonomy" id="670580"/>
    <lineage>
        <taxon>Eukaryota</taxon>
        <taxon>Fungi</taxon>
        <taxon>Dikarya</taxon>
        <taxon>Basidiomycota</taxon>
        <taxon>Agaricomycotina</taxon>
        <taxon>Agaricomycetes</taxon>
        <taxon>Polyporales</taxon>
        <taxon>Adustoporiaceae</taxon>
        <taxon>Rhodonia</taxon>
    </lineage>
</organism>
<evidence type="ECO:0000256" key="2">
    <source>
        <dbReference type="ARBA" id="ARBA00022723"/>
    </source>
</evidence>
<dbReference type="SUPFAM" id="SSF51197">
    <property type="entry name" value="Clavaminate synthase-like"/>
    <property type="match status" value="1"/>
</dbReference>